<organism evidence="1 2">
    <name type="scientific">Paraburkholderia terrae</name>
    <dbReference type="NCBI Taxonomy" id="311230"/>
    <lineage>
        <taxon>Bacteria</taxon>
        <taxon>Pseudomonadati</taxon>
        <taxon>Pseudomonadota</taxon>
        <taxon>Betaproteobacteria</taxon>
        <taxon>Burkholderiales</taxon>
        <taxon>Burkholderiaceae</taxon>
        <taxon>Paraburkholderia</taxon>
    </lineage>
</organism>
<sequence>MEGREFRVVAHAFYIGWVRELHGASVRRRGRDLHRMQRRDGARRRADGASFDGCARIAFAGGKVVESGGFGLRGVLWREMKVSRGPIADSSATHVQ</sequence>
<dbReference type="EMBL" id="AP024956">
    <property type="protein sequence ID" value="BCZ81534.1"/>
    <property type="molecule type" value="Genomic_DNA"/>
</dbReference>
<dbReference type="Proteomes" id="UP001319874">
    <property type="component" value="Chromosome 2"/>
</dbReference>
<reference evidence="1 2" key="1">
    <citation type="journal article" date="2022" name="Front. Microbiol.">
        <title>Identification and characterization of a novel class of self-sufficient cytochrome P450 hydroxylase involved in cyclohexanecarboxylate degradation in Paraburkholderia terrae strain KU-64.</title>
        <authorList>
            <person name="Yamamoto T."/>
            <person name="Hasegawa Y."/>
            <person name="Iwaki H."/>
        </authorList>
    </citation>
    <scope>NUCLEOTIDE SEQUENCE [LARGE SCALE GENOMIC DNA]</scope>
    <source>
        <strain evidence="1 2">KU-64</strain>
    </source>
</reference>
<evidence type="ECO:0000313" key="1">
    <source>
        <dbReference type="EMBL" id="BCZ81534.1"/>
    </source>
</evidence>
<protein>
    <submittedName>
        <fullName evidence="1">Uncharacterized protein</fullName>
    </submittedName>
</protein>
<keyword evidence="2" id="KW-1185">Reference proteome</keyword>
<evidence type="ECO:0000313" key="2">
    <source>
        <dbReference type="Proteomes" id="UP001319874"/>
    </source>
</evidence>
<proteinExistence type="predicted"/>
<accession>A0ABM7U434</accession>
<name>A0ABM7U434_9BURK</name>
<gene>
    <name evidence="1" type="ORF">PTKU64_52090</name>
</gene>